<evidence type="ECO:0000313" key="2">
    <source>
        <dbReference type="Proteomes" id="UP001175001"/>
    </source>
</evidence>
<name>A0AA39XZC7_9PEZI</name>
<organism evidence="1 2">
    <name type="scientific">Lasiodiplodia hormozganensis</name>
    <dbReference type="NCBI Taxonomy" id="869390"/>
    <lineage>
        <taxon>Eukaryota</taxon>
        <taxon>Fungi</taxon>
        <taxon>Dikarya</taxon>
        <taxon>Ascomycota</taxon>
        <taxon>Pezizomycotina</taxon>
        <taxon>Dothideomycetes</taxon>
        <taxon>Dothideomycetes incertae sedis</taxon>
        <taxon>Botryosphaeriales</taxon>
        <taxon>Botryosphaeriaceae</taxon>
        <taxon>Lasiodiplodia</taxon>
    </lineage>
</organism>
<keyword evidence="2" id="KW-1185">Reference proteome</keyword>
<dbReference type="AlphaFoldDB" id="A0AA39XZC7"/>
<evidence type="ECO:0000313" key="1">
    <source>
        <dbReference type="EMBL" id="KAK0642341.1"/>
    </source>
</evidence>
<proteinExistence type="predicted"/>
<gene>
    <name evidence="1" type="ORF">DIS24_g9126</name>
</gene>
<sequence length="119" mass="12924">MTGSLFEIPDTGKCFGQVVAAIDHGLVIRSKDWNSLVKRLHADFDHLRGHLCLVFHPQLADELIAGFNDPAPIQVVMCLESTEYGAELRDGILGIICFGIVAGQTHPVVQNGFILASIL</sequence>
<comment type="caution">
    <text evidence="1">The sequence shown here is derived from an EMBL/GenBank/DDBJ whole genome shotgun (WGS) entry which is preliminary data.</text>
</comment>
<dbReference type="EMBL" id="JAUJDW010000076">
    <property type="protein sequence ID" value="KAK0642341.1"/>
    <property type="molecule type" value="Genomic_DNA"/>
</dbReference>
<reference evidence="1" key="1">
    <citation type="submission" date="2023-06" db="EMBL/GenBank/DDBJ databases">
        <title>Multi-omics analyses reveal the molecular pathogenesis toolkit of Lasiodiplodia hormozganensis, a cross-kingdom pathogen.</title>
        <authorList>
            <person name="Felix C."/>
            <person name="Meneses R."/>
            <person name="Goncalves M.F.M."/>
            <person name="Tilleman L."/>
            <person name="Duarte A.S."/>
            <person name="Jorrin-Novo J.V."/>
            <person name="Van De Peer Y."/>
            <person name="Deforce D."/>
            <person name="Van Nieuwerburgh F."/>
            <person name="Esteves A.C."/>
            <person name="Alves A."/>
        </authorList>
    </citation>
    <scope>NUCLEOTIDE SEQUENCE</scope>
    <source>
        <strain evidence="1">CBS 339.90</strain>
    </source>
</reference>
<dbReference type="Proteomes" id="UP001175001">
    <property type="component" value="Unassembled WGS sequence"/>
</dbReference>
<protein>
    <submittedName>
        <fullName evidence="1">Uncharacterized protein</fullName>
    </submittedName>
</protein>
<accession>A0AA39XZC7</accession>